<dbReference type="InterPro" id="IPR036583">
    <property type="entry name" value="23S_rRNA_IVS_sf"/>
</dbReference>
<evidence type="ECO:0000313" key="1">
    <source>
        <dbReference type="EMBL" id="KKQ83884.1"/>
    </source>
</evidence>
<dbReference type="CDD" id="cd16377">
    <property type="entry name" value="23S_rRNA_IVP_like"/>
    <property type="match status" value="1"/>
</dbReference>
<evidence type="ECO:0000313" key="2">
    <source>
        <dbReference type="Proteomes" id="UP000034081"/>
    </source>
</evidence>
<dbReference type="PANTHER" id="PTHR38471">
    <property type="entry name" value="FOUR HELIX BUNDLE PROTEIN"/>
    <property type="match status" value="1"/>
</dbReference>
<dbReference type="Pfam" id="PF05635">
    <property type="entry name" value="23S_rRNA_IVP"/>
    <property type="match status" value="1"/>
</dbReference>
<dbReference type="Gene3D" id="1.20.1440.60">
    <property type="entry name" value="23S rRNA-intervening sequence"/>
    <property type="match status" value="1"/>
</dbReference>
<dbReference type="PANTHER" id="PTHR38471:SF2">
    <property type="entry name" value="FOUR HELIX BUNDLE PROTEIN"/>
    <property type="match status" value="1"/>
</dbReference>
<gene>
    <name evidence="1" type="ORF">UT08_C0028G0003</name>
</gene>
<keyword evidence="1" id="KW-0687">Ribonucleoprotein</keyword>
<protein>
    <submittedName>
        <fullName evidence="1">Ribosomal protein S23</fullName>
    </submittedName>
</protein>
<proteinExistence type="predicted"/>
<dbReference type="AlphaFoldDB" id="A0A0G0NDA7"/>
<reference evidence="1 2" key="1">
    <citation type="journal article" date="2015" name="Nature">
        <title>rRNA introns, odd ribosomes, and small enigmatic genomes across a large radiation of phyla.</title>
        <authorList>
            <person name="Brown C.T."/>
            <person name="Hug L.A."/>
            <person name="Thomas B.C."/>
            <person name="Sharon I."/>
            <person name="Castelle C.J."/>
            <person name="Singh A."/>
            <person name="Wilkins M.J."/>
            <person name="Williams K.H."/>
            <person name="Banfield J.F."/>
        </authorList>
    </citation>
    <scope>NUCLEOTIDE SEQUENCE [LARGE SCALE GENOMIC DNA]</scope>
</reference>
<keyword evidence="1" id="KW-0689">Ribosomal protein</keyword>
<dbReference type="GO" id="GO:0005840">
    <property type="term" value="C:ribosome"/>
    <property type="evidence" value="ECO:0007669"/>
    <property type="project" value="UniProtKB-KW"/>
</dbReference>
<dbReference type="PATRIC" id="fig|1618570.3.peg.1410"/>
<dbReference type="Proteomes" id="UP000034081">
    <property type="component" value="Unassembled WGS sequence"/>
</dbReference>
<name>A0A0G0NDA7_9BACT</name>
<dbReference type="SUPFAM" id="SSF158446">
    <property type="entry name" value="IVS-encoded protein-like"/>
    <property type="match status" value="1"/>
</dbReference>
<dbReference type="EMBL" id="LBVL01000028">
    <property type="protein sequence ID" value="KKQ83884.1"/>
    <property type="molecule type" value="Genomic_DNA"/>
</dbReference>
<dbReference type="InterPro" id="IPR012657">
    <property type="entry name" value="23S_rRNA-intervening_sequence"/>
</dbReference>
<comment type="caution">
    <text evidence="1">The sequence shown here is derived from an EMBL/GenBank/DDBJ whole genome shotgun (WGS) entry which is preliminary data.</text>
</comment>
<sequence length="122" mass="14121">MDTKITKFEQLRVWQISHELTINIYLLTKRFPKDELYGIVSQIRRAASSVPANIVEGFYRDTTKELVKFLFNARGSAGEVGYFLILSKDLGYISEKEFMNLKDSYESLLKQISAFINSLNKK</sequence>
<accession>A0A0G0NDA7</accession>
<organism evidence="1 2">
    <name type="scientific">Candidatus Woesebacteria bacterium GW2011_GWB1_38_8</name>
    <dbReference type="NCBI Taxonomy" id="1618570"/>
    <lineage>
        <taxon>Bacteria</taxon>
        <taxon>Candidatus Woeseibacteriota</taxon>
    </lineage>
</organism>
<dbReference type="STRING" id="1618570.UT08_C0028G0003"/>
<dbReference type="NCBIfam" id="TIGR02436">
    <property type="entry name" value="four helix bundle protein"/>
    <property type="match status" value="1"/>
</dbReference>